<feature type="transmembrane region" description="Helical" evidence="1">
    <location>
        <begin position="7"/>
        <end position="28"/>
    </location>
</feature>
<evidence type="ECO:0000313" key="3">
    <source>
        <dbReference type="Proteomes" id="UP001236795"/>
    </source>
</evidence>
<dbReference type="InterPro" id="IPR052712">
    <property type="entry name" value="Acid_resist_chaperone_HdeD"/>
</dbReference>
<organism evidence="2 3">
    <name type="scientific">Streptomyces thermodiastaticus</name>
    <dbReference type="NCBI Taxonomy" id="44061"/>
    <lineage>
        <taxon>Bacteria</taxon>
        <taxon>Bacillati</taxon>
        <taxon>Actinomycetota</taxon>
        <taxon>Actinomycetes</taxon>
        <taxon>Kitasatosporales</taxon>
        <taxon>Streptomycetaceae</taxon>
        <taxon>Streptomyces</taxon>
    </lineage>
</organism>
<reference evidence="2 3" key="1">
    <citation type="submission" date="2023-07" db="EMBL/GenBank/DDBJ databases">
        <title>Genomic Encyclopedia of Type Strains, Phase IV (KMG-IV): sequencing the most valuable type-strain genomes for metagenomic binning, comparative biology and taxonomic classification.</title>
        <authorList>
            <person name="Goeker M."/>
        </authorList>
    </citation>
    <scope>NUCLEOTIDE SEQUENCE [LARGE SCALE GENOMIC DNA]</scope>
    <source>
        <strain evidence="2 3">DSM 40573</strain>
    </source>
</reference>
<dbReference type="PANTHER" id="PTHR34989:SF1">
    <property type="entry name" value="PROTEIN HDED"/>
    <property type="match status" value="1"/>
</dbReference>
<dbReference type="PANTHER" id="PTHR34989">
    <property type="entry name" value="PROTEIN HDED"/>
    <property type="match status" value="1"/>
</dbReference>
<dbReference type="RefSeq" id="WP_019525539.1">
    <property type="nucleotide sequence ID" value="NZ_JAUSWC010000032.1"/>
</dbReference>
<feature type="transmembrane region" description="Helical" evidence="1">
    <location>
        <begin position="63"/>
        <end position="85"/>
    </location>
</feature>
<feature type="transmembrane region" description="Helical" evidence="1">
    <location>
        <begin position="91"/>
        <end position="111"/>
    </location>
</feature>
<name>A0ABU0KPN5_9ACTN</name>
<evidence type="ECO:0000313" key="2">
    <source>
        <dbReference type="EMBL" id="MDQ0491403.1"/>
    </source>
</evidence>
<dbReference type="EMBL" id="JAUSWC010000032">
    <property type="protein sequence ID" value="MDQ0491403.1"/>
    <property type="molecule type" value="Genomic_DNA"/>
</dbReference>
<keyword evidence="1" id="KW-1133">Transmembrane helix</keyword>
<accession>A0ABU0KPN5</accession>
<feature type="transmembrane region" description="Helical" evidence="1">
    <location>
        <begin position="147"/>
        <end position="168"/>
    </location>
</feature>
<gene>
    <name evidence="2" type="ORF">QO019_006300</name>
</gene>
<proteinExistence type="predicted"/>
<sequence>MTQSRRTVWLLGARGAAAVAFGVVTLIWPQVTVLALALVFGTYALVDGAMLLTTAWRNRRERWPAVACAGAGVLSVVAAAVTALWPGLTALALVVMAGAWAIVTGCLELWAATRMRHELQHAWLWRISAAVSVVAGVLLWLRPDAGAVAIAVVLGLYALVAGGIWLAAAWREYRSHAGHDSRSWWRPASDTRTAH</sequence>
<evidence type="ECO:0000256" key="1">
    <source>
        <dbReference type="SAM" id="Phobius"/>
    </source>
</evidence>
<dbReference type="Proteomes" id="UP001236795">
    <property type="component" value="Unassembled WGS sequence"/>
</dbReference>
<comment type="caution">
    <text evidence="2">The sequence shown here is derived from an EMBL/GenBank/DDBJ whole genome shotgun (WGS) entry which is preliminary data.</text>
</comment>
<feature type="transmembrane region" description="Helical" evidence="1">
    <location>
        <begin position="123"/>
        <end position="141"/>
    </location>
</feature>
<feature type="transmembrane region" description="Helical" evidence="1">
    <location>
        <begin position="34"/>
        <end position="56"/>
    </location>
</feature>
<dbReference type="Pfam" id="PF03729">
    <property type="entry name" value="DUF308"/>
    <property type="match status" value="2"/>
</dbReference>
<keyword evidence="3" id="KW-1185">Reference proteome</keyword>
<keyword evidence="1" id="KW-0472">Membrane</keyword>
<protein>
    <submittedName>
        <fullName evidence="2">Uncharacterized membrane protein HdeD (DUF308 family)</fullName>
    </submittedName>
</protein>
<keyword evidence="1" id="KW-0812">Transmembrane</keyword>
<dbReference type="InterPro" id="IPR005325">
    <property type="entry name" value="DUF308_memb"/>
</dbReference>